<dbReference type="PRINTS" id="PR01217">
    <property type="entry name" value="PRICHEXTENSN"/>
</dbReference>
<dbReference type="GO" id="GO:0031992">
    <property type="term" value="F:energy transducer activity"/>
    <property type="evidence" value="ECO:0007669"/>
    <property type="project" value="TreeGrafter"/>
</dbReference>
<keyword evidence="8" id="KW-1133">Transmembrane helix</keyword>
<proteinExistence type="inferred from homology"/>
<keyword evidence="4" id="KW-1003">Cell membrane</keyword>
<evidence type="ECO:0000256" key="9">
    <source>
        <dbReference type="ARBA" id="ARBA00023136"/>
    </source>
</evidence>
<evidence type="ECO:0000256" key="3">
    <source>
        <dbReference type="ARBA" id="ARBA00022448"/>
    </source>
</evidence>
<organism evidence="12 13">
    <name type="scientific">Aquabacterium olei</name>
    <dbReference type="NCBI Taxonomy" id="1296669"/>
    <lineage>
        <taxon>Bacteria</taxon>
        <taxon>Pseudomonadati</taxon>
        <taxon>Pseudomonadota</taxon>
        <taxon>Betaproteobacteria</taxon>
        <taxon>Burkholderiales</taxon>
        <taxon>Aquabacterium</taxon>
    </lineage>
</organism>
<dbReference type="GO" id="GO:0015031">
    <property type="term" value="P:protein transport"/>
    <property type="evidence" value="ECO:0007669"/>
    <property type="project" value="UniProtKB-KW"/>
</dbReference>
<protein>
    <submittedName>
        <fullName evidence="12">Energy transducer TonB</fullName>
    </submittedName>
</protein>
<dbReference type="GO" id="GO:0055085">
    <property type="term" value="P:transmembrane transport"/>
    <property type="evidence" value="ECO:0007669"/>
    <property type="project" value="InterPro"/>
</dbReference>
<evidence type="ECO:0000256" key="2">
    <source>
        <dbReference type="ARBA" id="ARBA00006555"/>
    </source>
</evidence>
<evidence type="ECO:0000259" key="11">
    <source>
        <dbReference type="PROSITE" id="PS52015"/>
    </source>
</evidence>
<keyword evidence="3" id="KW-0813">Transport</keyword>
<feature type="compositionally biased region" description="Pro residues" evidence="10">
    <location>
        <begin position="82"/>
        <end position="106"/>
    </location>
</feature>
<keyword evidence="9" id="KW-0472">Membrane</keyword>
<dbReference type="PANTHER" id="PTHR33446">
    <property type="entry name" value="PROTEIN TONB-RELATED"/>
    <property type="match status" value="1"/>
</dbReference>
<dbReference type="InterPro" id="IPR006260">
    <property type="entry name" value="TonB/TolA_C"/>
</dbReference>
<dbReference type="OrthoDB" id="9792439at2"/>
<feature type="compositionally biased region" description="Low complexity" evidence="10">
    <location>
        <begin position="66"/>
        <end position="81"/>
    </location>
</feature>
<evidence type="ECO:0000256" key="5">
    <source>
        <dbReference type="ARBA" id="ARBA00022519"/>
    </source>
</evidence>
<evidence type="ECO:0000256" key="6">
    <source>
        <dbReference type="ARBA" id="ARBA00022692"/>
    </source>
</evidence>
<accession>A0A2U8FPC2</accession>
<evidence type="ECO:0000256" key="7">
    <source>
        <dbReference type="ARBA" id="ARBA00022927"/>
    </source>
</evidence>
<evidence type="ECO:0000313" key="12">
    <source>
        <dbReference type="EMBL" id="AWI52797.1"/>
    </source>
</evidence>
<dbReference type="EMBL" id="CP029210">
    <property type="protein sequence ID" value="AWI52797.1"/>
    <property type="molecule type" value="Genomic_DNA"/>
</dbReference>
<dbReference type="Proteomes" id="UP000244892">
    <property type="component" value="Chromosome"/>
</dbReference>
<evidence type="ECO:0000256" key="1">
    <source>
        <dbReference type="ARBA" id="ARBA00004383"/>
    </source>
</evidence>
<reference evidence="12 13" key="1">
    <citation type="submission" date="2018-05" db="EMBL/GenBank/DDBJ databases">
        <title>complete genome sequence of Aquabacterium olei NBRC 110486.</title>
        <authorList>
            <person name="Tang B."/>
            <person name="Chang J."/>
            <person name="Zhang L."/>
            <person name="Yang H."/>
        </authorList>
    </citation>
    <scope>NUCLEOTIDE SEQUENCE [LARGE SCALE GENOMIC DNA]</scope>
    <source>
        <strain evidence="12 13">NBRC 110486</strain>
    </source>
</reference>
<feature type="region of interest" description="Disordered" evidence="10">
    <location>
        <begin position="64"/>
        <end position="126"/>
    </location>
</feature>
<keyword evidence="13" id="KW-1185">Reference proteome</keyword>
<dbReference type="KEGG" id="aon:DEH84_04715"/>
<dbReference type="SUPFAM" id="SSF74653">
    <property type="entry name" value="TolA/TonB C-terminal domain"/>
    <property type="match status" value="1"/>
</dbReference>
<dbReference type="InterPro" id="IPR051045">
    <property type="entry name" value="TonB-dependent_transducer"/>
</dbReference>
<comment type="similarity">
    <text evidence="2">Belongs to the TonB family.</text>
</comment>
<keyword evidence="7" id="KW-0653">Protein transport</keyword>
<comment type="subcellular location">
    <subcellularLocation>
        <location evidence="1">Cell inner membrane</location>
        <topology evidence="1">Single-pass membrane protein</topology>
        <orientation evidence="1">Periplasmic side</orientation>
    </subcellularLocation>
</comment>
<evidence type="ECO:0000256" key="10">
    <source>
        <dbReference type="SAM" id="MobiDB-lite"/>
    </source>
</evidence>
<dbReference type="AlphaFoldDB" id="A0A2U8FPC2"/>
<dbReference type="InterPro" id="IPR037682">
    <property type="entry name" value="TonB_C"/>
</dbReference>
<dbReference type="PANTHER" id="PTHR33446:SF2">
    <property type="entry name" value="PROTEIN TONB"/>
    <property type="match status" value="1"/>
</dbReference>
<feature type="domain" description="TonB C-terminal" evidence="11">
    <location>
        <begin position="165"/>
        <end position="256"/>
    </location>
</feature>
<evidence type="ECO:0000256" key="4">
    <source>
        <dbReference type="ARBA" id="ARBA00022475"/>
    </source>
</evidence>
<evidence type="ECO:0000313" key="13">
    <source>
        <dbReference type="Proteomes" id="UP000244892"/>
    </source>
</evidence>
<dbReference type="GO" id="GO:0098797">
    <property type="term" value="C:plasma membrane protein complex"/>
    <property type="evidence" value="ECO:0007669"/>
    <property type="project" value="TreeGrafter"/>
</dbReference>
<gene>
    <name evidence="12" type="ORF">DEH84_04715</name>
</gene>
<name>A0A2U8FPC2_9BURK</name>
<dbReference type="PROSITE" id="PS52015">
    <property type="entry name" value="TONB_CTD"/>
    <property type="match status" value="1"/>
</dbReference>
<dbReference type="RefSeq" id="WP_109035218.1">
    <property type="nucleotide sequence ID" value="NZ_CP029210.1"/>
</dbReference>
<sequence>MNSIAVPSWGVLSSAPSELSPLQRHALTVGVVLTHAALAALIVAFSRDVPSEPEPQPITVSLVSEAPDTVVTPPAPAKVEAPTPPQPRPPTPVARPMQPTPTPTPPLLTSRQPAVPNDMVAPPVTEVKPQPAPVAAAAAPAPAPVAAPHAPAAEPPRAPAAPKVLPSSAVRYLVEPPLAYPRASRELGEQGVVRLKVLVDETGRPRDIEIAKSSGYPRLDQAAVSAMRAARFQPHLEEGVARTVWVLAPLTFNLED</sequence>
<dbReference type="Gene3D" id="3.30.1150.10">
    <property type="match status" value="1"/>
</dbReference>
<keyword evidence="6" id="KW-0812">Transmembrane</keyword>
<dbReference type="Pfam" id="PF03544">
    <property type="entry name" value="TonB_C"/>
    <property type="match status" value="1"/>
</dbReference>
<evidence type="ECO:0000256" key="8">
    <source>
        <dbReference type="ARBA" id="ARBA00022989"/>
    </source>
</evidence>
<keyword evidence="5" id="KW-0997">Cell inner membrane</keyword>
<dbReference type="NCBIfam" id="TIGR01352">
    <property type="entry name" value="tonB_Cterm"/>
    <property type="match status" value="1"/>
</dbReference>